<reference evidence="2 3" key="1">
    <citation type="journal article" date="2015" name="Antonie Van Leeuwenhoek">
        <title>Oricola cellulosilytica gen. nov., sp. nov., a cellulose-degrading bacterium of the family Phyllobacteriaceae isolated from surface seashore water, and emended descriptions of Mesorhizobium loti and Phyllobacterium myrsinacearum.</title>
        <authorList>
            <person name="Hameed A."/>
            <person name="Shahina M."/>
            <person name="Lai W.A."/>
            <person name="Lin S.Y."/>
            <person name="Young L.S."/>
            <person name="Liu Y.C."/>
            <person name="Hsu Y.H."/>
            <person name="Young C.C."/>
        </authorList>
    </citation>
    <scope>NUCLEOTIDE SEQUENCE [LARGE SCALE GENOMIC DNA]</scope>
    <source>
        <strain evidence="2 3">KCTC 52183</strain>
    </source>
</reference>
<evidence type="ECO:0000256" key="1">
    <source>
        <dbReference type="SAM" id="Coils"/>
    </source>
</evidence>
<accession>A0A4R0PG83</accession>
<proteinExistence type="predicted"/>
<organism evidence="2 3">
    <name type="scientific">Oricola cellulosilytica</name>
    <dbReference type="NCBI Taxonomy" id="1429082"/>
    <lineage>
        <taxon>Bacteria</taxon>
        <taxon>Pseudomonadati</taxon>
        <taxon>Pseudomonadota</taxon>
        <taxon>Alphaproteobacteria</taxon>
        <taxon>Hyphomicrobiales</taxon>
        <taxon>Ahrensiaceae</taxon>
        <taxon>Oricola</taxon>
    </lineage>
</organism>
<dbReference type="AlphaFoldDB" id="A0A4R0PG83"/>
<keyword evidence="1" id="KW-0175">Coiled coil</keyword>
<name>A0A4R0PG83_9HYPH</name>
<protein>
    <submittedName>
        <fullName evidence="2">SlyX family protein</fullName>
    </submittedName>
</protein>
<dbReference type="Pfam" id="PF04102">
    <property type="entry name" value="SlyX"/>
    <property type="match status" value="1"/>
</dbReference>
<dbReference type="OrthoDB" id="9803836at2"/>
<gene>
    <name evidence="2" type="ORF">E0D97_01255</name>
</gene>
<evidence type="ECO:0000313" key="3">
    <source>
        <dbReference type="Proteomes" id="UP000291301"/>
    </source>
</evidence>
<keyword evidence="3" id="KW-1185">Reference proteome</keyword>
<evidence type="ECO:0000313" key="2">
    <source>
        <dbReference type="EMBL" id="TCD16098.1"/>
    </source>
</evidence>
<dbReference type="InterPro" id="IPR007236">
    <property type="entry name" value="SlyX"/>
</dbReference>
<feature type="coiled-coil region" evidence="1">
    <location>
        <begin position="9"/>
        <end position="57"/>
    </location>
</feature>
<dbReference type="PANTHER" id="PTHR36508">
    <property type="entry name" value="PROTEIN SLYX"/>
    <property type="match status" value="1"/>
</dbReference>
<dbReference type="RefSeq" id="WP_131564661.1">
    <property type="nucleotide sequence ID" value="NZ_JAINFK010000001.1"/>
</dbReference>
<dbReference type="PANTHER" id="PTHR36508:SF1">
    <property type="entry name" value="PROTEIN SLYX"/>
    <property type="match status" value="1"/>
</dbReference>
<dbReference type="EMBL" id="SJST01000001">
    <property type="protein sequence ID" value="TCD16098.1"/>
    <property type="molecule type" value="Genomic_DNA"/>
</dbReference>
<sequence>MDKDGMDRLDELEILAAHQARLLEELNEIVIRQGKDINRLERIAEALAERFQRVEDNVRAGAPLSKPPHW</sequence>
<comment type="caution">
    <text evidence="2">The sequence shown here is derived from an EMBL/GenBank/DDBJ whole genome shotgun (WGS) entry which is preliminary data.</text>
</comment>
<dbReference type="Proteomes" id="UP000291301">
    <property type="component" value="Unassembled WGS sequence"/>
</dbReference>